<keyword evidence="4" id="KW-0472">Membrane</keyword>
<dbReference type="PANTHER" id="PTHR32089:SF112">
    <property type="entry name" value="LYSOZYME-LIKE PROTEIN-RELATED"/>
    <property type="match status" value="1"/>
</dbReference>
<evidence type="ECO:0000259" key="5">
    <source>
        <dbReference type="PROSITE" id="PS50111"/>
    </source>
</evidence>
<keyword evidence="1 3" id="KW-0807">Transducer</keyword>
<keyword evidence="8" id="KW-1185">Reference proteome</keyword>
<dbReference type="SMART" id="SM00283">
    <property type="entry name" value="MA"/>
    <property type="match status" value="1"/>
</dbReference>
<dbReference type="PROSITE" id="PS50885">
    <property type="entry name" value="HAMP"/>
    <property type="match status" value="1"/>
</dbReference>
<sequence>MELFSNLKMKQKLLLGFLFASLFVLIAGIIGGTSMKKMTTVSNALYNSDLKNLKNLEELNANTMHLRLEIINLVESRDSNKTQVTINTSTMYRNKNNEIISTYKKSNLTAEEEILLDELDTELKDWRNICDEIFNLMSQGKYDEAMSLNKESASYRSKLTETVEKLVNITVKKADNRNNSSYMTYKTSLLIIASVTLISFIISILLGLKITNSSIREINKILKFSEDLSNGILNKPIKLSSKDEIGTIAQRLNHATDSIKALVKEIMNSTEHMNSTSQELSATTEEISSIMSSVNEATDQIAESSQNLSSVTEEISASTQEINGNISKLSNKANDAAQSSNEIKKRAVDIKEKASKNIEEGKVIYDEKKKNIIKAIEDGKVVSEVKTMAASIANISEQTNLLALNAAIEAARAGVQGRGFAVVADEVRKLSEESSKAVQSINKMVLAVEKAFNNISNSGTEMLDYMANVVVPNYQLLMDTGIQYEKDAEMINSMSNDINDSLKQIKEIVSQVNIAVEDAASTAEQSASGSEEILGSVNEVAKTIEDIAHSSQSQAELSQKIASIVNKFIV</sequence>
<dbReference type="Pfam" id="PF00015">
    <property type="entry name" value="MCPsignal"/>
    <property type="match status" value="1"/>
</dbReference>
<evidence type="ECO:0000256" key="2">
    <source>
        <dbReference type="ARBA" id="ARBA00029447"/>
    </source>
</evidence>
<keyword evidence="4" id="KW-1133">Transmembrane helix</keyword>
<evidence type="ECO:0000256" key="3">
    <source>
        <dbReference type="PROSITE-ProRule" id="PRU00284"/>
    </source>
</evidence>
<reference evidence="7 8" key="1">
    <citation type="submission" date="2016-04" db="EMBL/GenBank/DDBJ databases">
        <title>Genome sequence of Clostridium magnum DSM 2767.</title>
        <authorList>
            <person name="Poehlein A."/>
            <person name="Uhlig R."/>
            <person name="Fischer R."/>
            <person name="Bahl H."/>
            <person name="Daniel R."/>
        </authorList>
    </citation>
    <scope>NUCLEOTIDE SEQUENCE [LARGE SCALE GENOMIC DNA]</scope>
    <source>
        <strain evidence="7 8">DSM 2767</strain>
    </source>
</reference>
<dbReference type="PANTHER" id="PTHR32089">
    <property type="entry name" value="METHYL-ACCEPTING CHEMOTAXIS PROTEIN MCPB"/>
    <property type="match status" value="1"/>
</dbReference>
<dbReference type="PATRIC" id="fig|1121326.3.peg.5785"/>
<dbReference type="Gene3D" id="6.10.340.10">
    <property type="match status" value="1"/>
</dbReference>
<organism evidence="7 8">
    <name type="scientific">Clostridium magnum DSM 2767</name>
    <dbReference type="NCBI Taxonomy" id="1121326"/>
    <lineage>
        <taxon>Bacteria</taxon>
        <taxon>Bacillati</taxon>
        <taxon>Bacillota</taxon>
        <taxon>Clostridia</taxon>
        <taxon>Eubacteriales</taxon>
        <taxon>Clostridiaceae</taxon>
        <taxon>Clostridium</taxon>
    </lineage>
</organism>
<proteinExistence type="inferred from homology"/>
<dbReference type="RefSeq" id="WP_066630285.1">
    <property type="nucleotide sequence ID" value="NZ_FQXL01000020.1"/>
</dbReference>
<keyword evidence="4" id="KW-0812">Transmembrane</keyword>
<evidence type="ECO:0000313" key="7">
    <source>
        <dbReference type="EMBL" id="KZL89029.1"/>
    </source>
</evidence>
<feature type="domain" description="Methyl-accepting transducer" evidence="5">
    <location>
        <begin position="283"/>
        <end position="541"/>
    </location>
</feature>
<dbReference type="SUPFAM" id="SSF58104">
    <property type="entry name" value="Methyl-accepting chemotaxis protein (MCP) signaling domain"/>
    <property type="match status" value="1"/>
</dbReference>
<dbReference type="Proteomes" id="UP000076603">
    <property type="component" value="Unassembled WGS sequence"/>
</dbReference>
<dbReference type="EMBL" id="LWAE01000012">
    <property type="protein sequence ID" value="KZL89029.1"/>
    <property type="molecule type" value="Genomic_DNA"/>
</dbReference>
<dbReference type="GO" id="GO:0007165">
    <property type="term" value="P:signal transduction"/>
    <property type="evidence" value="ECO:0007669"/>
    <property type="project" value="UniProtKB-KW"/>
</dbReference>
<evidence type="ECO:0000259" key="6">
    <source>
        <dbReference type="PROSITE" id="PS50885"/>
    </source>
</evidence>
<evidence type="ECO:0000313" key="8">
    <source>
        <dbReference type="Proteomes" id="UP000076603"/>
    </source>
</evidence>
<dbReference type="STRING" id="1121326.CLMAG_57270"/>
<gene>
    <name evidence="7" type="primary">mcp4_12</name>
    <name evidence="7" type="ORF">CLMAG_57270</name>
</gene>
<dbReference type="GO" id="GO:0016020">
    <property type="term" value="C:membrane"/>
    <property type="evidence" value="ECO:0007669"/>
    <property type="project" value="InterPro"/>
</dbReference>
<dbReference type="InterPro" id="IPR004089">
    <property type="entry name" value="MCPsignal_dom"/>
</dbReference>
<feature type="domain" description="HAMP" evidence="6">
    <location>
        <begin position="212"/>
        <end position="264"/>
    </location>
</feature>
<protein>
    <submittedName>
        <fullName evidence="7">Methyl-accepting chemotaxis protein 4</fullName>
    </submittedName>
</protein>
<dbReference type="AlphaFoldDB" id="A0A162QVK5"/>
<dbReference type="InterPro" id="IPR024478">
    <property type="entry name" value="HlyB_4HB_MCP"/>
</dbReference>
<dbReference type="CDD" id="cd06225">
    <property type="entry name" value="HAMP"/>
    <property type="match status" value="1"/>
</dbReference>
<name>A0A162QVK5_9CLOT</name>
<dbReference type="InterPro" id="IPR003660">
    <property type="entry name" value="HAMP_dom"/>
</dbReference>
<accession>A0A162QVK5</accession>
<dbReference type="Gene3D" id="1.10.287.950">
    <property type="entry name" value="Methyl-accepting chemotaxis protein"/>
    <property type="match status" value="1"/>
</dbReference>
<dbReference type="Pfam" id="PF00672">
    <property type="entry name" value="HAMP"/>
    <property type="match status" value="1"/>
</dbReference>
<dbReference type="Pfam" id="PF12729">
    <property type="entry name" value="4HB_MCP_1"/>
    <property type="match status" value="1"/>
</dbReference>
<evidence type="ECO:0000256" key="1">
    <source>
        <dbReference type="ARBA" id="ARBA00023224"/>
    </source>
</evidence>
<dbReference type="OrthoDB" id="1887545at2"/>
<evidence type="ECO:0000256" key="4">
    <source>
        <dbReference type="SAM" id="Phobius"/>
    </source>
</evidence>
<comment type="caution">
    <text evidence="7">The sequence shown here is derived from an EMBL/GenBank/DDBJ whole genome shotgun (WGS) entry which is preliminary data.</text>
</comment>
<comment type="similarity">
    <text evidence="2">Belongs to the methyl-accepting chemotaxis (MCP) protein family.</text>
</comment>
<dbReference type="PROSITE" id="PS50111">
    <property type="entry name" value="CHEMOTAXIS_TRANSDUC_2"/>
    <property type="match status" value="1"/>
</dbReference>
<feature type="transmembrane region" description="Helical" evidence="4">
    <location>
        <begin position="189"/>
        <end position="208"/>
    </location>
</feature>